<dbReference type="EMBL" id="CP093363">
    <property type="protein sequence ID" value="UQS85805.1"/>
    <property type="molecule type" value="Genomic_DNA"/>
</dbReference>
<protein>
    <submittedName>
        <fullName evidence="4">PH domain-containing protein</fullName>
    </submittedName>
</protein>
<gene>
    <name evidence="4" type="ORF">MOO46_07375</name>
</gene>
<reference evidence="4 5" key="1">
    <citation type="journal article" date="2022" name="Int. J. Syst. Evol. Microbiol.">
        <title>Apilactobacillus apisilvae sp. nov., Nicolia spurrieriana gen. nov. sp. nov., Bombilactobacillus folatiphilus sp. nov. and Bombilactobacillus thymidiniphilus sp. nov., four new lactic acid bacterial isolates from stingless bees Tetragonula carbonaria and Austroplebeia australis.</title>
        <authorList>
            <person name="Oliphant S.A."/>
            <person name="Watson-Haigh N.S."/>
            <person name="Sumby K.M."/>
            <person name="Gardner J."/>
            <person name="Groom S."/>
            <person name="Jiranek V."/>
        </authorList>
    </citation>
    <scope>NUCLEOTIDE SEQUENCE [LARGE SCALE GENOMIC DNA]</scope>
    <source>
        <strain evidence="4 5">SG5_A10</strain>
    </source>
</reference>
<name>A0ABY4PIZ7_9LACO</name>
<keyword evidence="5" id="KW-1185">Reference proteome</keyword>
<dbReference type="Pfam" id="PF09851">
    <property type="entry name" value="SHOCT"/>
    <property type="match status" value="1"/>
</dbReference>
<evidence type="ECO:0000259" key="3">
    <source>
        <dbReference type="Pfam" id="PF14470"/>
    </source>
</evidence>
<dbReference type="Proteomes" id="UP000831859">
    <property type="component" value="Plasmid p1unnamed"/>
</dbReference>
<feature type="domain" description="YokE-like PH" evidence="3">
    <location>
        <begin position="49"/>
        <end position="140"/>
    </location>
</feature>
<feature type="compositionally biased region" description="Basic and acidic residues" evidence="1">
    <location>
        <begin position="142"/>
        <end position="157"/>
    </location>
</feature>
<sequence length="194" mass="21823">MNINKLNDLIDKSDNPNKMKKIINQLNDAGFNDSYMTGREIKALPDIIDDDETIKYAVSGFLEGDNDSVLVVVTDKRVIFENKKILFGSSNTEIPLNMVNNVSYNSGMLMAKLMVTSGTKTYTISQVPKKSVHDVAETIRTETENAKHKKQNSEKPKNNSNDGINDLRKLKQLVDENVITQEDFEAKKKQILGI</sequence>
<feature type="region of interest" description="Disordered" evidence="1">
    <location>
        <begin position="142"/>
        <end position="165"/>
    </location>
</feature>
<dbReference type="Pfam" id="PF14470">
    <property type="entry name" value="bPH_3"/>
    <property type="match status" value="1"/>
</dbReference>
<dbReference type="InterPro" id="IPR039519">
    <property type="entry name" value="YokE-like_PH"/>
</dbReference>
<dbReference type="RefSeq" id="WP_249511769.1">
    <property type="nucleotide sequence ID" value="NZ_CP093363.1"/>
</dbReference>
<accession>A0ABY4PIZ7</accession>
<evidence type="ECO:0000259" key="2">
    <source>
        <dbReference type="Pfam" id="PF09851"/>
    </source>
</evidence>
<feature type="domain" description="SHOCT" evidence="2">
    <location>
        <begin position="167"/>
        <end position="192"/>
    </location>
</feature>
<evidence type="ECO:0000313" key="5">
    <source>
        <dbReference type="Proteomes" id="UP000831859"/>
    </source>
</evidence>
<geneLocation type="plasmid" evidence="4 5">
    <name>p1unnamed</name>
</geneLocation>
<evidence type="ECO:0000256" key="1">
    <source>
        <dbReference type="SAM" id="MobiDB-lite"/>
    </source>
</evidence>
<organism evidence="4 5">
    <name type="scientific">Apilactobacillus apisilvae</name>
    <dbReference type="NCBI Taxonomy" id="2923364"/>
    <lineage>
        <taxon>Bacteria</taxon>
        <taxon>Bacillati</taxon>
        <taxon>Bacillota</taxon>
        <taxon>Bacilli</taxon>
        <taxon>Lactobacillales</taxon>
        <taxon>Lactobacillaceae</taxon>
        <taxon>Apilactobacillus</taxon>
    </lineage>
</organism>
<keyword evidence="4" id="KW-0614">Plasmid</keyword>
<evidence type="ECO:0000313" key="4">
    <source>
        <dbReference type="EMBL" id="UQS85805.1"/>
    </source>
</evidence>
<dbReference type="InterPro" id="IPR018649">
    <property type="entry name" value="SHOCT"/>
</dbReference>
<proteinExistence type="predicted"/>